<dbReference type="InterPro" id="IPR003741">
    <property type="entry name" value="LUD_dom"/>
</dbReference>
<dbReference type="Proteomes" id="UP000199642">
    <property type="component" value="Unassembled WGS sequence"/>
</dbReference>
<dbReference type="AlphaFoldDB" id="A0A1I2NG68"/>
<dbReference type="Pfam" id="PF02589">
    <property type="entry name" value="LUD_dom"/>
    <property type="match status" value="1"/>
</dbReference>
<evidence type="ECO:0000313" key="3">
    <source>
        <dbReference type="Proteomes" id="UP000199642"/>
    </source>
</evidence>
<dbReference type="STRING" id="435880.SAMN04487988_101115"/>
<accession>A0A1I2NG68</accession>
<evidence type="ECO:0000313" key="2">
    <source>
        <dbReference type="EMBL" id="SFG02935.1"/>
    </source>
</evidence>
<keyword evidence="3" id="KW-1185">Reference proteome</keyword>
<dbReference type="SUPFAM" id="SSF100950">
    <property type="entry name" value="NagB/RpiA/CoA transferase-like"/>
    <property type="match status" value="1"/>
</dbReference>
<protein>
    <submittedName>
        <fullName evidence="2">L-lactate dehydrogenase complex protein LldG</fullName>
    </submittedName>
</protein>
<dbReference type="OrthoDB" id="9794157at2"/>
<dbReference type="EMBL" id="FOPC01000001">
    <property type="protein sequence ID" value="SFG02935.1"/>
    <property type="molecule type" value="Genomic_DNA"/>
</dbReference>
<name>A0A1I2NG68_9BACT</name>
<dbReference type="PANTHER" id="PTHR43682:SF1">
    <property type="entry name" value="LACTATE UTILIZATION PROTEIN C"/>
    <property type="match status" value="1"/>
</dbReference>
<dbReference type="RefSeq" id="WP_092788300.1">
    <property type="nucleotide sequence ID" value="NZ_FOPC01000001.1"/>
</dbReference>
<dbReference type="PANTHER" id="PTHR43682">
    <property type="entry name" value="LACTATE UTILIZATION PROTEIN C"/>
    <property type="match status" value="1"/>
</dbReference>
<dbReference type="Gene3D" id="3.40.50.10420">
    <property type="entry name" value="NagB/RpiA/CoA transferase-like"/>
    <property type="match status" value="1"/>
</dbReference>
<dbReference type="InterPro" id="IPR037171">
    <property type="entry name" value="NagB/RpiA_transferase-like"/>
</dbReference>
<reference evidence="3" key="1">
    <citation type="submission" date="2016-10" db="EMBL/GenBank/DDBJ databases">
        <authorList>
            <person name="Varghese N."/>
            <person name="Submissions S."/>
        </authorList>
    </citation>
    <scope>NUCLEOTIDE SEQUENCE [LARGE SCALE GENOMIC DNA]</scope>
    <source>
        <strain evidence="3">DSM 19315</strain>
    </source>
</reference>
<evidence type="ECO:0000259" key="1">
    <source>
        <dbReference type="Pfam" id="PF02589"/>
    </source>
</evidence>
<sequence length="189" mass="21030">MNSRSIILEKLRTGNPVADKPLPEWNLISSAKNLVSGFKKAIEANKGEVFELSEFENWLKSQEFEQVLSISKHFNYPNSIQIPTDAHELAELNLAIIDGQFGTAENGAIWLDDKNLNLRALPFITEHLVIILSKKQLVATMHDAYKRIQDSNSGFGLFLAGPSKTADIEQSLVIGAHGAKSLRVVWCED</sequence>
<organism evidence="2 3">
    <name type="scientific">Algoriphagus hitonicola</name>
    <dbReference type="NCBI Taxonomy" id="435880"/>
    <lineage>
        <taxon>Bacteria</taxon>
        <taxon>Pseudomonadati</taxon>
        <taxon>Bacteroidota</taxon>
        <taxon>Cytophagia</taxon>
        <taxon>Cytophagales</taxon>
        <taxon>Cyclobacteriaceae</taxon>
        <taxon>Algoriphagus</taxon>
    </lineage>
</organism>
<feature type="domain" description="LUD" evidence="1">
    <location>
        <begin position="88"/>
        <end position="185"/>
    </location>
</feature>
<dbReference type="InterPro" id="IPR024185">
    <property type="entry name" value="FTHF_cligase-like_sf"/>
</dbReference>
<gene>
    <name evidence="2" type="ORF">SAMN04487988_101115</name>
</gene>
<proteinExistence type="predicted"/>